<evidence type="ECO:0000313" key="2">
    <source>
        <dbReference type="EMBL" id="CCA18616.1"/>
    </source>
</evidence>
<evidence type="ECO:0000313" key="3">
    <source>
        <dbReference type="EMBL" id="CCA20572.1"/>
    </source>
</evidence>
<dbReference type="AlphaFoldDB" id="F0WBT9"/>
<dbReference type="Pfam" id="PF07727">
    <property type="entry name" value="RVT_2"/>
    <property type="match status" value="1"/>
</dbReference>
<proteinExistence type="predicted"/>
<dbReference type="SUPFAM" id="SSF56672">
    <property type="entry name" value="DNA/RNA polymerases"/>
    <property type="match status" value="1"/>
</dbReference>
<gene>
    <name evidence="2" type="primary">AlNc14C53G4130</name>
    <name evidence="3" type="synonym">AlNc14C97G5932</name>
    <name evidence="2" type="ORF">ALNC14_047590</name>
    <name evidence="3" type="ORF">ALNC14_067150</name>
</gene>
<dbReference type="InterPro" id="IPR013103">
    <property type="entry name" value="RVT_2"/>
</dbReference>
<protein>
    <submittedName>
        <fullName evidence="2">PREDICTED: similar to pol polyprotein putative</fullName>
    </submittedName>
</protein>
<feature type="domain" description="Reverse transcriptase Ty1/copia-type" evidence="1">
    <location>
        <begin position="7"/>
        <end position="182"/>
    </location>
</feature>
<reference evidence="2" key="2">
    <citation type="submission" date="2011-02" db="EMBL/GenBank/DDBJ databases">
        <authorList>
            <person name="MacLean D."/>
        </authorList>
    </citation>
    <scope>NUCLEOTIDE SEQUENCE</scope>
</reference>
<dbReference type="EMBL" id="FR824098">
    <property type="protein sequence ID" value="CCA18616.1"/>
    <property type="molecule type" value="Genomic_DNA"/>
</dbReference>
<name>F0WBT9_9STRA</name>
<organism evidence="2">
    <name type="scientific">Albugo laibachii Nc14</name>
    <dbReference type="NCBI Taxonomy" id="890382"/>
    <lineage>
        <taxon>Eukaryota</taxon>
        <taxon>Sar</taxon>
        <taxon>Stramenopiles</taxon>
        <taxon>Oomycota</taxon>
        <taxon>Peronosporomycetes</taxon>
        <taxon>Albuginales</taxon>
        <taxon>Albuginaceae</taxon>
        <taxon>Albugo</taxon>
    </lineage>
</organism>
<dbReference type="HOGENOM" id="CLU_001650_21_0_1"/>
<dbReference type="PANTHER" id="PTHR11439:SF440">
    <property type="entry name" value="INTEGRASE CATALYTIC DOMAIN-CONTAINING PROTEIN"/>
    <property type="match status" value="1"/>
</dbReference>
<sequence>MWGVPARHGDVPSAYPKAFTEPDYEIHLRIPNGMTVTQDTLDRVGVKEPDELVLLLGWSLYGLKQAGILWHQLLRDTLLKIDFVQCIQDPCLFYKADEDGVAIVGVYVDDLLITGTTVERIDQFFTDIKVLDLKDLGIVERFLGMRIEWTNEGGYCIDQEQKIEGVIEKHCLAEANLVRVPIPEMQVIEGDNERLKEKDVGLHRVPTIKDFQSLVGSLLWVSRCTRPEITFAVHRVTRRSQAPTMQDYQLAKRIARYLKGTKGLKLHLREESEPQSPMRIVTFSDADFAADIEDGKSVSAGVQVVNGITVGWHCMKQAAVAQSTVEAEFVSAAVGGRESQGLKELYKELGQRVKSPVVLKIDNQAAVNQIENEASSASTKHVDGTKHVDVKLQFLRDYAKKKTVKPTHESTKKMVDDLLMKVLPAPRIQ</sequence>
<dbReference type="PANTHER" id="PTHR11439">
    <property type="entry name" value="GAG-POL-RELATED RETROTRANSPOSON"/>
    <property type="match status" value="1"/>
</dbReference>
<reference evidence="2" key="1">
    <citation type="journal article" date="2011" name="PLoS Biol.">
        <title>Gene gain and loss during evolution of obligate parasitism in the white rust pathogen of Arabidopsis thaliana.</title>
        <authorList>
            <person name="Kemen E."/>
            <person name="Gardiner A."/>
            <person name="Schultz-Larsen T."/>
            <person name="Kemen A.C."/>
            <person name="Balmuth A.L."/>
            <person name="Robert-Seilaniantz A."/>
            <person name="Bailey K."/>
            <person name="Holub E."/>
            <person name="Studholme D.J."/>
            <person name="Maclean D."/>
            <person name="Jones J.D."/>
        </authorList>
    </citation>
    <scope>NUCLEOTIDE SEQUENCE</scope>
</reference>
<accession>F0WBT9</accession>
<evidence type="ECO:0000259" key="1">
    <source>
        <dbReference type="Pfam" id="PF07727"/>
    </source>
</evidence>
<dbReference type="CDD" id="cd09272">
    <property type="entry name" value="RNase_HI_RT_Ty1"/>
    <property type="match status" value="1"/>
</dbReference>
<dbReference type="InterPro" id="IPR043502">
    <property type="entry name" value="DNA/RNA_pol_sf"/>
</dbReference>
<dbReference type="EMBL" id="FR824142">
    <property type="protein sequence ID" value="CCA20572.1"/>
    <property type="molecule type" value="Genomic_DNA"/>
</dbReference>